<dbReference type="EMBL" id="LAZR01047504">
    <property type="protein sequence ID" value="KKK94070.1"/>
    <property type="molecule type" value="Genomic_DNA"/>
</dbReference>
<sequence length="85" mass="9783">MHTNCTSNDAQNQTEQITRLPLFPTCHYCTRLVDPGLRFCDEVCQGFFNVRQTWQRDVVEFVAEQAGSDVQANVFGEVNRERGEK</sequence>
<gene>
    <name evidence="1" type="ORF">LCGC14_2686530</name>
</gene>
<accession>A0A0F9A798</accession>
<comment type="caution">
    <text evidence="1">The sequence shown here is derived from an EMBL/GenBank/DDBJ whole genome shotgun (WGS) entry which is preliminary data.</text>
</comment>
<name>A0A0F9A798_9ZZZZ</name>
<evidence type="ECO:0000313" key="1">
    <source>
        <dbReference type="EMBL" id="KKK94070.1"/>
    </source>
</evidence>
<reference evidence="1" key="1">
    <citation type="journal article" date="2015" name="Nature">
        <title>Complex archaea that bridge the gap between prokaryotes and eukaryotes.</title>
        <authorList>
            <person name="Spang A."/>
            <person name="Saw J.H."/>
            <person name="Jorgensen S.L."/>
            <person name="Zaremba-Niedzwiedzka K."/>
            <person name="Martijn J."/>
            <person name="Lind A.E."/>
            <person name="van Eijk R."/>
            <person name="Schleper C."/>
            <person name="Guy L."/>
            <person name="Ettema T.J."/>
        </authorList>
    </citation>
    <scope>NUCLEOTIDE SEQUENCE</scope>
</reference>
<proteinExistence type="predicted"/>
<protein>
    <submittedName>
        <fullName evidence="1">Uncharacterized protein</fullName>
    </submittedName>
</protein>
<organism evidence="1">
    <name type="scientific">marine sediment metagenome</name>
    <dbReference type="NCBI Taxonomy" id="412755"/>
    <lineage>
        <taxon>unclassified sequences</taxon>
        <taxon>metagenomes</taxon>
        <taxon>ecological metagenomes</taxon>
    </lineage>
</organism>
<dbReference type="AlphaFoldDB" id="A0A0F9A798"/>